<evidence type="ECO:0000256" key="2">
    <source>
        <dbReference type="ARBA" id="ARBA00022487"/>
    </source>
</evidence>
<dbReference type="SUPFAM" id="SSF53474">
    <property type="entry name" value="alpha/beta-Hydrolases"/>
    <property type="match status" value="1"/>
</dbReference>
<evidence type="ECO:0000313" key="6">
    <source>
        <dbReference type="EMBL" id="VDD84221.1"/>
    </source>
</evidence>
<dbReference type="GO" id="GO:0006581">
    <property type="term" value="P:acetylcholine catabolic process"/>
    <property type="evidence" value="ECO:0007669"/>
    <property type="project" value="TreeGrafter"/>
</dbReference>
<comment type="similarity">
    <text evidence="1 4">Belongs to the type-B carboxylesterase/lipase family.</text>
</comment>
<evidence type="ECO:0000256" key="3">
    <source>
        <dbReference type="ARBA" id="ARBA00022801"/>
    </source>
</evidence>
<reference evidence="6 7" key="1">
    <citation type="submission" date="2018-10" db="EMBL/GenBank/DDBJ databases">
        <authorList>
            <consortium name="Pathogen Informatics"/>
        </authorList>
    </citation>
    <scope>NUCLEOTIDE SEQUENCE [LARGE SCALE GENOMIC DNA]</scope>
</reference>
<dbReference type="AlphaFoldDB" id="A0A0R3UQR8"/>
<dbReference type="STRING" id="53468.A0A0R3UQR8"/>
<dbReference type="EC" id="3.1.1.-" evidence="4"/>
<dbReference type="GO" id="GO:0005615">
    <property type="term" value="C:extracellular space"/>
    <property type="evidence" value="ECO:0007669"/>
    <property type="project" value="TreeGrafter"/>
</dbReference>
<accession>A0A0R3UQR8</accession>
<dbReference type="InterPro" id="IPR019826">
    <property type="entry name" value="Carboxylesterase_B_AS"/>
</dbReference>
<organism evidence="6 7">
    <name type="scientific">Mesocestoides corti</name>
    <name type="common">Flatworm</name>
    <dbReference type="NCBI Taxonomy" id="53468"/>
    <lineage>
        <taxon>Eukaryota</taxon>
        <taxon>Metazoa</taxon>
        <taxon>Spiralia</taxon>
        <taxon>Lophotrochozoa</taxon>
        <taxon>Platyhelminthes</taxon>
        <taxon>Cestoda</taxon>
        <taxon>Eucestoda</taxon>
        <taxon>Cyclophyllidea</taxon>
        <taxon>Mesocestoididae</taxon>
        <taxon>Mesocestoides</taxon>
    </lineage>
</organism>
<dbReference type="PROSITE" id="PS00122">
    <property type="entry name" value="CARBOXYLESTERASE_B_1"/>
    <property type="match status" value="1"/>
</dbReference>
<dbReference type="PANTHER" id="PTHR43918">
    <property type="entry name" value="ACETYLCHOLINESTERASE"/>
    <property type="match status" value="1"/>
</dbReference>
<proteinExistence type="inferred from homology"/>
<dbReference type="PANTHER" id="PTHR43918:SF4">
    <property type="entry name" value="CARBOXYLIC ESTER HYDROLASE"/>
    <property type="match status" value="1"/>
</dbReference>
<evidence type="ECO:0000256" key="1">
    <source>
        <dbReference type="ARBA" id="ARBA00005964"/>
    </source>
</evidence>
<dbReference type="InterPro" id="IPR019819">
    <property type="entry name" value="Carboxylesterase_B_CS"/>
</dbReference>
<sequence length="304" mass="33576">MLLFVFFAVAFVEATNNTTRYAFINLTENATLKGIKYTIDSVDVDAYLGIPFAEKPVGNLRFAPPKEANLWTGQFNATQRSNSCWQYIFNGFDLANPAARVWVNNTNMSEDCLYLNVWVPANKSANRTLLSAKGSSNDTLLSANGTANGTLLPVMVWIFGGGFFSGTSTLDVYDGRFLAAKENVIVVSMQYRLGPFGFLYVDKEVQGNMGLWDQQLALKWVQKHIVKFGGDPTKVTLFGESAGAASVTLQYLSNESRPLFQRMIIQSASALNRWALSTKTVAHDAGLAVSVMRTSEMGLRQKRE</sequence>
<dbReference type="OrthoDB" id="408631at2759"/>
<dbReference type="Proteomes" id="UP000267029">
    <property type="component" value="Unassembled WGS sequence"/>
</dbReference>
<protein>
    <recommendedName>
        <fullName evidence="4">Carboxylic ester hydrolase</fullName>
        <ecNumber evidence="4">3.1.1.-</ecNumber>
    </recommendedName>
</protein>
<dbReference type="Pfam" id="PF00135">
    <property type="entry name" value="COesterase"/>
    <property type="match status" value="1"/>
</dbReference>
<dbReference type="InterPro" id="IPR002018">
    <property type="entry name" value="CarbesteraseB"/>
</dbReference>
<keyword evidence="3 4" id="KW-0378">Hydrolase</keyword>
<dbReference type="Gene3D" id="3.40.50.1820">
    <property type="entry name" value="alpha/beta hydrolase"/>
    <property type="match status" value="1"/>
</dbReference>
<evidence type="ECO:0000313" key="7">
    <source>
        <dbReference type="Proteomes" id="UP000267029"/>
    </source>
</evidence>
<dbReference type="InterPro" id="IPR029058">
    <property type="entry name" value="AB_hydrolase_fold"/>
</dbReference>
<feature type="domain" description="Carboxylesterase type B" evidence="5">
    <location>
        <begin position="27"/>
        <end position="285"/>
    </location>
</feature>
<dbReference type="GO" id="GO:0019695">
    <property type="term" value="P:choline metabolic process"/>
    <property type="evidence" value="ECO:0007669"/>
    <property type="project" value="TreeGrafter"/>
</dbReference>
<evidence type="ECO:0000256" key="4">
    <source>
        <dbReference type="RuleBase" id="RU361235"/>
    </source>
</evidence>
<dbReference type="GO" id="GO:0003990">
    <property type="term" value="F:acetylcholinesterase activity"/>
    <property type="evidence" value="ECO:0007669"/>
    <property type="project" value="TreeGrafter"/>
</dbReference>
<evidence type="ECO:0000259" key="5">
    <source>
        <dbReference type="Pfam" id="PF00135"/>
    </source>
</evidence>
<keyword evidence="2" id="KW-0719">Serine esterase</keyword>
<keyword evidence="7" id="KW-1185">Reference proteome</keyword>
<gene>
    <name evidence="6" type="ORF">MCOS_LOCUS10224</name>
</gene>
<dbReference type="EMBL" id="UXSR01006074">
    <property type="protein sequence ID" value="VDD84221.1"/>
    <property type="molecule type" value="Genomic_DNA"/>
</dbReference>
<dbReference type="InterPro" id="IPR050654">
    <property type="entry name" value="AChE-related_enzymes"/>
</dbReference>
<name>A0A0R3UQR8_MESCO</name>
<dbReference type="PROSITE" id="PS00941">
    <property type="entry name" value="CARBOXYLESTERASE_B_2"/>
    <property type="match status" value="1"/>
</dbReference>
<dbReference type="GO" id="GO:0005886">
    <property type="term" value="C:plasma membrane"/>
    <property type="evidence" value="ECO:0007669"/>
    <property type="project" value="TreeGrafter"/>
</dbReference>